<feature type="compositionally biased region" description="Basic and acidic residues" evidence="1">
    <location>
        <begin position="26"/>
        <end position="44"/>
    </location>
</feature>
<gene>
    <name evidence="2" type="ORF">NDI79_09380</name>
</gene>
<keyword evidence="3" id="KW-1185">Reference proteome</keyword>
<comment type="caution">
    <text evidence="2">The sequence shown here is derived from an EMBL/GenBank/DDBJ whole genome shotgun (WGS) entry which is preliminary data.</text>
</comment>
<accession>A0ABU2G1L0</accession>
<sequence>MTEPTQTDGSDETAGSAGAETGSTTESEREPGSESAPKRECPACGDRFEDGAEYRDHLFSVGLVY</sequence>
<organism evidence="2 3">
    <name type="scientific">Halogeometricum luteum</name>
    <dbReference type="NCBI Taxonomy" id="2950537"/>
    <lineage>
        <taxon>Archaea</taxon>
        <taxon>Methanobacteriati</taxon>
        <taxon>Methanobacteriota</taxon>
        <taxon>Stenosarchaea group</taxon>
        <taxon>Halobacteria</taxon>
        <taxon>Halobacteriales</taxon>
        <taxon>Haloferacaceae</taxon>
        <taxon>Halogeometricum</taxon>
    </lineage>
</organism>
<name>A0ABU2G1L0_9EURY</name>
<proteinExistence type="predicted"/>
<reference evidence="2 3" key="1">
    <citation type="submission" date="2022-06" db="EMBL/GenBank/DDBJ databases">
        <title>Halogeometricum sp. a new haloarchaeum isolate from saline soil.</title>
        <authorList>
            <person name="Strakova D."/>
            <person name="Galisteo C."/>
            <person name="Sanchez-Porro C."/>
            <person name="Ventosa A."/>
        </authorList>
    </citation>
    <scope>NUCLEOTIDE SEQUENCE [LARGE SCALE GENOMIC DNA]</scope>
    <source>
        <strain evidence="3">S3BR25-2</strain>
    </source>
</reference>
<feature type="region of interest" description="Disordered" evidence="1">
    <location>
        <begin position="1"/>
        <end position="44"/>
    </location>
</feature>
<dbReference type="Proteomes" id="UP001254813">
    <property type="component" value="Unassembled WGS sequence"/>
</dbReference>
<evidence type="ECO:0008006" key="4">
    <source>
        <dbReference type="Google" id="ProtNLM"/>
    </source>
</evidence>
<dbReference type="RefSeq" id="WP_310928216.1">
    <property type="nucleotide sequence ID" value="NZ_JAMQOQ010000002.1"/>
</dbReference>
<evidence type="ECO:0000256" key="1">
    <source>
        <dbReference type="SAM" id="MobiDB-lite"/>
    </source>
</evidence>
<dbReference type="EMBL" id="JAMQOQ010000002">
    <property type="protein sequence ID" value="MDS0294381.1"/>
    <property type="molecule type" value="Genomic_DNA"/>
</dbReference>
<protein>
    <recommendedName>
        <fullName evidence="4">C2H2-type domain-containing protein</fullName>
    </recommendedName>
</protein>
<evidence type="ECO:0000313" key="2">
    <source>
        <dbReference type="EMBL" id="MDS0294381.1"/>
    </source>
</evidence>
<evidence type="ECO:0000313" key="3">
    <source>
        <dbReference type="Proteomes" id="UP001254813"/>
    </source>
</evidence>